<evidence type="ECO:0000259" key="1">
    <source>
        <dbReference type="PROSITE" id="PS50181"/>
    </source>
</evidence>
<comment type="caution">
    <text evidence="2">The sequence shown here is derived from an EMBL/GenBank/DDBJ whole genome shotgun (WGS) entry which is preliminary data.</text>
</comment>
<accession>A0A6V7VQ87</accession>
<reference evidence="2 3" key="1">
    <citation type="submission" date="2020-08" db="EMBL/GenBank/DDBJ databases">
        <authorList>
            <person name="Koutsovoulos G."/>
            <person name="Danchin GJ E."/>
        </authorList>
    </citation>
    <scope>NUCLEOTIDE SEQUENCE [LARGE SCALE GENOMIC DNA]</scope>
</reference>
<sequence>MISLPVEVQIDIFKFLSYEELYPIKLTNLYFRDFINNFEGDVPREKFYKISIGDIDRFKRDPRKLIRPNSEHFYIPLSEQLEEKLNNELETPIPLYLPDQNLDNKNIVICLSKKVYGIESQHLLQLPIFIKNKNEIKTVYYYLNKLFNCFFEYSCFGKFILNTQLINLLFGNAKHFYIQTCNLSITDNNIRNLFKFSLKRLVSELLIINFFICEADIEEYKDILLKIITSGGDNIEHIYLSFSILEGMNHDINVSLLFDRIVEYVATSRDCSKNCTYY</sequence>
<feature type="domain" description="F-box" evidence="1">
    <location>
        <begin position="1"/>
        <end position="50"/>
    </location>
</feature>
<gene>
    <name evidence="2" type="ORF">MENT_LOCUS28121</name>
</gene>
<dbReference type="Proteomes" id="UP000580250">
    <property type="component" value="Unassembled WGS sequence"/>
</dbReference>
<protein>
    <recommendedName>
        <fullName evidence="1">F-box domain-containing protein</fullName>
    </recommendedName>
</protein>
<dbReference type="EMBL" id="CAJEWN010000273">
    <property type="protein sequence ID" value="CAD2176321.1"/>
    <property type="molecule type" value="Genomic_DNA"/>
</dbReference>
<evidence type="ECO:0000313" key="2">
    <source>
        <dbReference type="EMBL" id="CAD2176321.1"/>
    </source>
</evidence>
<dbReference type="AlphaFoldDB" id="A0A6V7VQ87"/>
<dbReference type="InterPro" id="IPR001810">
    <property type="entry name" value="F-box_dom"/>
</dbReference>
<proteinExistence type="predicted"/>
<name>A0A6V7VQ87_MELEN</name>
<evidence type="ECO:0000313" key="3">
    <source>
        <dbReference type="Proteomes" id="UP000580250"/>
    </source>
</evidence>
<organism evidence="2 3">
    <name type="scientific">Meloidogyne enterolobii</name>
    <name type="common">Root-knot nematode worm</name>
    <name type="synonym">Meloidogyne mayaguensis</name>
    <dbReference type="NCBI Taxonomy" id="390850"/>
    <lineage>
        <taxon>Eukaryota</taxon>
        <taxon>Metazoa</taxon>
        <taxon>Ecdysozoa</taxon>
        <taxon>Nematoda</taxon>
        <taxon>Chromadorea</taxon>
        <taxon>Rhabditida</taxon>
        <taxon>Tylenchina</taxon>
        <taxon>Tylenchomorpha</taxon>
        <taxon>Tylenchoidea</taxon>
        <taxon>Meloidogynidae</taxon>
        <taxon>Meloidogyninae</taxon>
        <taxon>Meloidogyne</taxon>
    </lineage>
</organism>
<dbReference type="PROSITE" id="PS50181">
    <property type="entry name" value="FBOX"/>
    <property type="match status" value="1"/>
</dbReference>